<dbReference type="EMBL" id="BAAATR010000016">
    <property type="protein sequence ID" value="GAA2251264.1"/>
    <property type="molecule type" value="Genomic_DNA"/>
</dbReference>
<reference evidence="5 6" key="1">
    <citation type="journal article" date="2019" name="Int. J. Syst. Evol. Microbiol.">
        <title>The Global Catalogue of Microorganisms (GCM) 10K type strain sequencing project: providing services to taxonomists for standard genome sequencing and annotation.</title>
        <authorList>
            <consortium name="The Broad Institute Genomics Platform"/>
            <consortium name="The Broad Institute Genome Sequencing Center for Infectious Disease"/>
            <person name="Wu L."/>
            <person name="Ma J."/>
        </authorList>
    </citation>
    <scope>NUCLEOTIDE SEQUENCE [LARGE SCALE GENOMIC DNA]</scope>
    <source>
        <strain evidence="5 6">JCM 7356</strain>
    </source>
</reference>
<feature type="domain" description="Lipoyl-binding" evidence="4">
    <location>
        <begin position="24"/>
        <end position="105"/>
    </location>
</feature>
<comment type="caution">
    <text evidence="5">The sequence shown here is derived from an EMBL/GenBank/DDBJ whole genome shotgun (WGS) entry which is preliminary data.</text>
</comment>
<evidence type="ECO:0000313" key="5">
    <source>
        <dbReference type="EMBL" id="GAA2251264.1"/>
    </source>
</evidence>
<organism evidence="5 6">
    <name type="scientific">Kitasatospora cystarginea</name>
    <dbReference type="NCBI Taxonomy" id="58350"/>
    <lineage>
        <taxon>Bacteria</taxon>
        <taxon>Bacillati</taxon>
        <taxon>Actinomycetota</taxon>
        <taxon>Actinomycetes</taxon>
        <taxon>Kitasatosporales</taxon>
        <taxon>Streptomycetaceae</taxon>
        <taxon>Kitasatospora</taxon>
    </lineage>
</organism>
<keyword evidence="2 3" id="KW-0450">Lipoyl</keyword>
<dbReference type="PANTHER" id="PTHR11715:SF3">
    <property type="entry name" value="GLYCINE CLEAVAGE SYSTEM H PROTEIN-RELATED"/>
    <property type="match status" value="1"/>
</dbReference>
<gene>
    <name evidence="5" type="primary">gcvH_1</name>
    <name evidence="3" type="synonym">gcvH</name>
    <name evidence="5" type="ORF">GCM10010430_37800</name>
</gene>
<dbReference type="NCBIfam" id="NF002270">
    <property type="entry name" value="PRK01202.1"/>
    <property type="match status" value="1"/>
</dbReference>
<comment type="subunit">
    <text evidence="3">The glycine cleavage system is composed of four proteins: P, T, L and H.</text>
</comment>
<sequence>MANVPKDLMYSKEHEWVQRMGNGQVRVGITDFAQRQLGDIVFVELPKVGDRFDVGRAFGSVESVKAVSELYMPVAGTIVAVNVDMNDDPEMINQDPYDGWMIEITLAKASDTDNLLSAAQYEAYLSEEAD</sequence>
<evidence type="ECO:0000256" key="3">
    <source>
        <dbReference type="HAMAP-Rule" id="MF_00272"/>
    </source>
</evidence>
<dbReference type="InterPro" id="IPR017453">
    <property type="entry name" value="GCV_H_sub"/>
</dbReference>
<dbReference type="HAMAP" id="MF_00272">
    <property type="entry name" value="GcvH"/>
    <property type="match status" value="1"/>
</dbReference>
<accession>A0ABN3E8G1</accession>
<keyword evidence="6" id="KW-1185">Reference proteome</keyword>
<dbReference type="Proteomes" id="UP001500305">
    <property type="component" value="Unassembled WGS sequence"/>
</dbReference>
<dbReference type="InterPro" id="IPR002930">
    <property type="entry name" value="GCV_H"/>
</dbReference>
<dbReference type="Pfam" id="PF01597">
    <property type="entry name" value="GCV_H"/>
    <property type="match status" value="1"/>
</dbReference>
<dbReference type="CDD" id="cd06848">
    <property type="entry name" value="GCS_H"/>
    <property type="match status" value="1"/>
</dbReference>
<dbReference type="InterPro" id="IPR033753">
    <property type="entry name" value="GCV_H/Fam206"/>
</dbReference>
<evidence type="ECO:0000313" key="6">
    <source>
        <dbReference type="Proteomes" id="UP001500305"/>
    </source>
</evidence>
<dbReference type="InterPro" id="IPR011053">
    <property type="entry name" value="Single_hybrid_motif"/>
</dbReference>
<dbReference type="Gene3D" id="2.40.50.100">
    <property type="match status" value="1"/>
</dbReference>
<evidence type="ECO:0000259" key="4">
    <source>
        <dbReference type="PROSITE" id="PS50968"/>
    </source>
</evidence>
<dbReference type="PANTHER" id="PTHR11715">
    <property type="entry name" value="GLYCINE CLEAVAGE SYSTEM H PROTEIN"/>
    <property type="match status" value="1"/>
</dbReference>
<name>A0ABN3E8G1_9ACTN</name>
<dbReference type="PROSITE" id="PS50968">
    <property type="entry name" value="BIOTINYL_LIPOYL"/>
    <property type="match status" value="1"/>
</dbReference>
<protein>
    <recommendedName>
        <fullName evidence="3">Glycine cleavage system H protein</fullName>
    </recommendedName>
</protein>
<dbReference type="InterPro" id="IPR000089">
    <property type="entry name" value="Biotin_lipoyl"/>
</dbReference>
<evidence type="ECO:0000256" key="1">
    <source>
        <dbReference type="ARBA" id="ARBA00009249"/>
    </source>
</evidence>
<dbReference type="SUPFAM" id="SSF51230">
    <property type="entry name" value="Single hybrid motif"/>
    <property type="match status" value="1"/>
</dbReference>
<comment type="function">
    <text evidence="3">The glycine cleavage system catalyzes the degradation of glycine. The H protein shuttles the methylamine group of glycine from the P protein to the T protein.</text>
</comment>
<evidence type="ECO:0000256" key="2">
    <source>
        <dbReference type="ARBA" id="ARBA00022823"/>
    </source>
</evidence>
<dbReference type="RefSeq" id="WP_344637597.1">
    <property type="nucleotide sequence ID" value="NZ_BAAATR010000016.1"/>
</dbReference>
<comment type="cofactor">
    <cofactor evidence="3">
        <name>(R)-lipoate</name>
        <dbReference type="ChEBI" id="CHEBI:83088"/>
    </cofactor>
    <text evidence="3">Binds 1 lipoyl cofactor covalently.</text>
</comment>
<comment type="similarity">
    <text evidence="1 3">Belongs to the GcvH family.</text>
</comment>
<dbReference type="NCBIfam" id="TIGR00527">
    <property type="entry name" value="gcvH"/>
    <property type="match status" value="1"/>
</dbReference>
<dbReference type="InterPro" id="IPR003016">
    <property type="entry name" value="2-oxoA_DH_lipoyl-BS"/>
</dbReference>
<feature type="modified residue" description="N6-lipoyllysine" evidence="3">
    <location>
        <position position="65"/>
    </location>
</feature>
<proteinExistence type="inferred from homology"/>
<dbReference type="PROSITE" id="PS00189">
    <property type="entry name" value="LIPOYL"/>
    <property type="match status" value="1"/>
</dbReference>